<keyword evidence="4" id="KW-1185">Reference proteome</keyword>
<protein>
    <recommendedName>
        <fullName evidence="2">Reverse transcriptase/retrotransposon-derived protein RNase H-like domain-containing protein</fullName>
    </recommendedName>
</protein>
<dbReference type="EMBL" id="KV897870">
    <property type="protein sequence ID" value="OON16334.1"/>
    <property type="molecule type" value="Genomic_DNA"/>
</dbReference>
<gene>
    <name evidence="3" type="ORF">X801_07855</name>
</gene>
<proteinExistence type="predicted"/>
<dbReference type="PANTHER" id="PTHR37984:SF5">
    <property type="entry name" value="PROTEIN NYNRIN-LIKE"/>
    <property type="match status" value="1"/>
</dbReference>
<reference evidence="3 4" key="1">
    <citation type="submission" date="2015-03" db="EMBL/GenBank/DDBJ databases">
        <title>Draft genome of the nematode, Opisthorchis viverrini.</title>
        <authorList>
            <person name="Mitreva M."/>
        </authorList>
    </citation>
    <scope>NUCLEOTIDE SEQUENCE [LARGE SCALE GENOMIC DNA]</scope>
    <source>
        <strain evidence="3">Khon Kaen</strain>
    </source>
</reference>
<dbReference type="GO" id="GO:0003824">
    <property type="term" value="F:catalytic activity"/>
    <property type="evidence" value="ECO:0007669"/>
    <property type="project" value="UniProtKB-KW"/>
</dbReference>
<feature type="non-terminal residue" evidence="3">
    <location>
        <position position="269"/>
    </location>
</feature>
<dbReference type="SUPFAM" id="SSF56672">
    <property type="entry name" value="DNA/RNA polymerases"/>
    <property type="match status" value="1"/>
</dbReference>
<dbReference type="Proteomes" id="UP000243686">
    <property type="component" value="Unassembled WGS sequence"/>
</dbReference>
<name>A0A1S8WPJ5_OPIVI</name>
<keyword evidence="1" id="KW-0511">Multifunctional enzyme</keyword>
<dbReference type="Pfam" id="PF17919">
    <property type="entry name" value="RT_RNaseH_2"/>
    <property type="match status" value="1"/>
</dbReference>
<evidence type="ECO:0000256" key="1">
    <source>
        <dbReference type="ARBA" id="ARBA00023268"/>
    </source>
</evidence>
<accession>A0A1S8WPJ5</accession>
<feature type="non-terminal residue" evidence="3">
    <location>
        <position position="1"/>
    </location>
</feature>
<evidence type="ECO:0000313" key="3">
    <source>
        <dbReference type="EMBL" id="OON16334.1"/>
    </source>
</evidence>
<dbReference type="InterPro" id="IPR041577">
    <property type="entry name" value="RT_RNaseH_2"/>
</dbReference>
<dbReference type="InterPro" id="IPR043502">
    <property type="entry name" value="DNA/RNA_pol_sf"/>
</dbReference>
<evidence type="ECO:0000259" key="2">
    <source>
        <dbReference type="Pfam" id="PF17919"/>
    </source>
</evidence>
<dbReference type="AlphaFoldDB" id="A0A1S8WPJ5"/>
<feature type="domain" description="Reverse transcriptase/retrotransposon-derived protein RNase H-like" evidence="2">
    <location>
        <begin position="211"/>
        <end position="268"/>
    </location>
</feature>
<organism evidence="3 4">
    <name type="scientific">Opisthorchis viverrini</name>
    <name type="common">Southeast Asian liver fluke</name>
    <dbReference type="NCBI Taxonomy" id="6198"/>
    <lineage>
        <taxon>Eukaryota</taxon>
        <taxon>Metazoa</taxon>
        <taxon>Spiralia</taxon>
        <taxon>Lophotrochozoa</taxon>
        <taxon>Platyhelminthes</taxon>
        <taxon>Trematoda</taxon>
        <taxon>Digenea</taxon>
        <taxon>Opisthorchiida</taxon>
        <taxon>Opisthorchiata</taxon>
        <taxon>Opisthorchiidae</taxon>
        <taxon>Opisthorchis</taxon>
    </lineage>
</organism>
<sequence length="269" mass="30002">LQEFTATGGSWNQYVERVNCFFLANEITDDKRKVNILLTICGSATYSLIRSLVSTDLPNTKTFGDLVFIVSKHYTPILSRFKFNTRVQKEGEFITDFVAELRSIMGHCDYGDFRNDMLRYRLVVGVRNARIQQCLLAESNLTLETAYDTAVTLEAAENNATLLQSAPPTVTSESVDSSYQVNRLQQPPNGTQFNCYRSGGRHNHPKDCRHTQTPIVLSCDASPYGVAAVLSQKDKSGILKPIAYDSRSLSPSWRNGAQIDKEALAILFG</sequence>
<evidence type="ECO:0000313" key="4">
    <source>
        <dbReference type="Proteomes" id="UP000243686"/>
    </source>
</evidence>
<dbReference type="InterPro" id="IPR050951">
    <property type="entry name" value="Retrovirus_Pol_polyprotein"/>
</dbReference>
<dbReference type="PANTHER" id="PTHR37984">
    <property type="entry name" value="PROTEIN CBG26694"/>
    <property type="match status" value="1"/>
</dbReference>